<evidence type="ECO:0000313" key="2">
    <source>
        <dbReference type="Ensembl" id="ENSCCRP00020055184.1"/>
    </source>
</evidence>
<feature type="compositionally biased region" description="Basic residues" evidence="1">
    <location>
        <begin position="1"/>
        <end position="11"/>
    </location>
</feature>
<name>A0A8C2FLI2_CYPCA</name>
<proteinExistence type="predicted"/>
<feature type="region of interest" description="Disordered" evidence="1">
    <location>
        <begin position="1"/>
        <end position="27"/>
    </location>
</feature>
<sequence>MSSYIPKRKQPKRLDGSCGSQSSHPGQNCIVSGWGTL</sequence>
<protein>
    <submittedName>
        <fullName evidence="2">Uncharacterized protein</fullName>
    </submittedName>
</protein>
<feature type="compositionally biased region" description="Polar residues" evidence="1">
    <location>
        <begin position="18"/>
        <end position="27"/>
    </location>
</feature>
<dbReference type="Ensembl" id="ENSCCRT00020060654.1">
    <property type="protein sequence ID" value="ENSCCRP00020055184.1"/>
    <property type="gene ID" value="ENSCCRG00020025652.1"/>
</dbReference>
<organism evidence="2 3">
    <name type="scientific">Cyprinus carpio</name>
    <name type="common">Common carp</name>
    <dbReference type="NCBI Taxonomy" id="7962"/>
    <lineage>
        <taxon>Eukaryota</taxon>
        <taxon>Metazoa</taxon>
        <taxon>Chordata</taxon>
        <taxon>Craniata</taxon>
        <taxon>Vertebrata</taxon>
        <taxon>Euteleostomi</taxon>
        <taxon>Actinopterygii</taxon>
        <taxon>Neopterygii</taxon>
        <taxon>Teleostei</taxon>
        <taxon>Ostariophysi</taxon>
        <taxon>Cypriniformes</taxon>
        <taxon>Cyprinidae</taxon>
        <taxon>Cyprininae</taxon>
        <taxon>Cyprinus</taxon>
    </lineage>
</organism>
<dbReference type="Proteomes" id="UP000694701">
    <property type="component" value="Unplaced"/>
</dbReference>
<accession>A0A8C2FLI2</accession>
<reference evidence="2" key="1">
    <citation type="submission" date="2025-08" db="UniProtKB">
        <authorList>
            <consortium name="Ensembl"/>
        </authorList>
    </citation>
    <scope>IDENTIFICATION</scope>
</reference>
<dbReference type="AlphaFoldDB" id="A0A8C2FLI2"/>
<evidence type="ECO:0000313" key="3">
    <source>
        <dbReference type="Proteomes" id="UP000694701"/>
    </source>
</evidence>
<evidence type="ECO:0000256" key="1">
    <source>
        <dbReference type="SAM" id="MobiDB-lite"/>
    </source>
</evidence>